<dbReference type="AlphaFoldDB" id="A0A9P5CD68"/>
<reference evidence="1 2" key="1">
    <citation type="submission" date="2018-06" db="EMBL/GenBank/DDBJ databases">
        <title>Genome analysis of cellulolytic fungus Trichoderma lentiforme CFAM-422.</title>
        <authorList>
            <person name="Steindorff A.S."/>
            <person name="Formighieri E.F."/>
            <person name="Midorikawa G.E.O."/>
            <person name="Tamietti M.S."/>
            <person name="Ramos E.Z."/>
            <person name="Silva A.S."/>
            <person name="Bon E.P.S."/>
            <person name="Mendes T.D."/>
            <person name="Damaso M.C.T."/>
            <person name="Favaro L.C.L."/>
        </authorList>
    </citation>
    <scope>NUCLEOTIDE SEQUENCE [LARGE SCALE GENOMIC DNA]</scope>
    <source>
        <strain evidence="1 2">CFAM-422</strain>
    </source>
</reference>
<accession>A0A9P5CD68</accession>
<dbReference type="EMBL" id="QLNT01000013">
    <property type="protein sequence ID" value="KAF3068856.1"/>
    <property type="molecule type" value="Genomic_DNA"/>
</dbReference>
<comment type="caution">
    <text evidence="1">The sequence shown here is derived from an EMBL/GenBank/DDBJ whole genome shotgun (WGS) entry which is preliminary data.</text>
</comment>
<gene>
    <name evidence="1" type="ORF">CFAM422_007897</name>
</gene>
<organism evidence="1 2">
    <name type="scientific">Trichoderma lentiforme</name>
    <dbReference type="NCBI Taxonomy" id="1567552"/>
    <lineage>
        <taxon>Eukaryota</taxon>
        <taxon>Fungi</taxon>
        <taxon>Dikarya</taxon>
        <taxon>Ascomycota</taxon>
        <taxon>Pezizomycotina</taxon>
        <taxon>Sordariomycetes</taxon>
        <taxon>Hypocreomycetidae</taxon>
        <taxon>Hypocreales</taxon>
        <taxon>Hypocreaceae</taxon>
        <taxon>Trichoderma</taxon>
    </lineage>
</organism>
<keyword evidence="2" id="KW-1185">Reference proteome</keyword>
<sequence>MIGCLPFVGATAAILPVVGHIVPYKHITAVKSQLTGEEKKLIDDTKGEIWRNAPNRCVFADLPPNPNRLHRYYCLCCKTAEADGVTPRIGN</sequence>
<evidence type="ECO:0000313" key="2">
    <source>
        <dbReference type="Proteomes" id="UP000801864"/>
    </source>
</evidence>
<evidence type="ECO:0000313" key="1">
    <source>
        <dbReference type="EMBL" id="KAF3068856.1"/>
    </source>
</evidence>
<name>A0A9P5CD68_9HYPO</name>
<protein>
    <submittedName>
        <fullName evidence="1">Uncharacterized protein</fullName>
    </submittedName>
</protein>
<proteinExistence type="predicted"/>
<dbReference type="Proteomes" id="UP000801864">
    <property type="component" value="Unassembled WGS sequence"/>
</dbReference>